<dbReference type="PANTHER" id="PTHR32086">
    <property type="entry name" value="FANCONI ANEMIA GROUP D2 PROTEIN"/>
    <property type="match status" value="1"/>
</dbReference>
<comment type="caution">
    <text evidence="7">The sequence shown here is derived from an EMBL/GenBank/DDBJ whole genome shotgun (WGS) entry which is preliminary data.</text>
</comment>
<dbReference type="Pfam" id="PF14631">
    <property type="entry name" value="FancD2"/>
    <property type="match status" value="1"/>
</dbReference>
<dbReference type="GO" id="GO:0000793">
    <property type="term" value="C:condensed chromosome"/>
    <property type="evidence" value="ECO:0007669"/>
    <property type="project" value="TreeGrafter"/>
</dbReference>
<dbReference type="Proteomes" id="UP000274822">
    <property type="component" value="Unassembled WGS sequence"/>
</dbReference>
<dbReference type="AlphaFoldDB" id="A0A433QBD8"/>
<keyword evidence="4" id="KW-0539">Nucleus</keyword>
<dbReference type="GO" id="GO:0036297">
    <property type="term" value="P:interstrand cross-link repair"/>
    <property type="evidence" value="ECO:0007669"/>
    <property type="project" value="TreeGrafter"/>
</dbReference>
<keyword evidence="2" id="KW-1017">Isopeptide bond</keyword>
<evidence type="ECO:0000256" key="6">
    <source>
        <dbReference type="SAM" id="Phobius"/>
    </source>
</evidence>
<dbReference type="GO" id="GO:0005634">
    <property type="term" value="C:nucleus"/>
    <property type="evidence" value="ECO:0007669"/>
    <property type="project" value="UniProtKB-SubCell"/>
</dbReference>
<proteinExistence type="inferred from homology"/>
<keyword evidence="3" id="KW-0832">Ubl conjugation</keyword>
<evidence type="ECO:0000313" key="7">
    <source>
        <dbReference type="EMBL" id="RUS27085.1"/>
    </source>
</evidence>
<keyword evidence="6" id="KW-0472">Membrane</keyword>
<reference evidence="7 8" key="1">
    <citation type="journal article" date="2018" name="New Phytol.">
        <title>Phylogenomics of Endogonaceae and evolution of mycorrhizas within Mucoromycota.</title>
        <authorList>
            <person name="Chang Y."/>
            <person name="Desiro A."/>
            <person name="Na H."/>
            <person name="Sandor L."/>
            <person name="Lipzen A."/>
            <person name="Clum A."/>
            <person name="Barry K."/>
            <person name="Grigoriev I.V."/>
            <person name="Martin F.M."/>
            <person name="Stajich J.E."/>
            <person name="Smith M.E."/>
            <person name="Bonito G."/>
            <person name="Spatafora J.W."/>
        </authorList>
    </citation>
    <scope>NUCLEOTIDE SEQUENCE [LARGE SCALE GENOMIC DNA]</scope>
    <source>
        <strain evidence="7 8">AD002</strain>
    </source>
</reference>
<protein>
    <submittedName>
        <fullName evidence="7">Fanconi anaemia protein FancD2 nuclease-domain-containing protein</fullName>
    </submittedName>
</protein>
<evidence type="ECO:0000256" key="5">
    <source>
        <dbReference type="ARBA" id="ARBA00093456"/>
    </source>
</evidence>
<keyword evidence="6" id="KW-0812">Transmembrane</keyword>
<accession>A0A433QBD8</accession>
<comment type="subcellular location">
    <subcellularLocation>
        <location evidence="1">Nucleus</location>
    </subcellularLocation>
</comment>
<evidence type="ECO:0000313" key="8">
    <source>
        <dbReference type="Proteomes" id="UP000274822"/>
    </source>
</evidence>
<feature type="transmembrane region" description="Helical" evidence="6">
    <location>
        <begin position="152"/>
        <end position="174"/>
    </location>
</feature>
<dbReference type="GO" id="GO:1990918">
    <property type="term" value="P:double-strand break repair involved in meiotic recombination"/>
    <property type="evidence" value="ECO:0007669"/>
    <property type="project" value="TreeGrafter"/>
</dbReference>
<organism evidence="7 8">
    <name type="scientific">Jimgerdemannia flammicorona</name>
    <dbReference type="NCBI Taxonomy" id="994334"/>
    <lineage>
        <taxon>Eukaryota</taxon>
        <taxon>Fungi</taxon>
        <taxon>Fungi incertae sedis</taxon>
        <taxon>Mucoromycota</taxon>
        <taxon>Mucoromycotina</taxon>
        <taxon>Endogonomycetes</taxon>
        <taxon>Endogonales</taxon>
        <taxon>Endogonaceae</taxon>
        <taxon>Jimgerdemannia</taxon>
    </lineage>
</organism>
<dbReference type="EMBL" id="RBNJ01009075">
    <property type="protein sequence ID" value="RUS27085.1"/>
    <property type="molecule type" value="Genomic_DNA"/>
</dbReference>
<evidence type="ECO:0000256" key="3">
    <source>
        <dbReference type="ARBA" id="ARBA00022843"/>
    </source>
</evidence>
<dbReference type="GO" id="GO:0070182">
    <property type="term" value="F:DNA polymerase binding"/>
    <property type="evidence" value="ECO:0007669"/>
    <property type="project" value="TreeGrafter"/>
</dbReference>
<dbReference type="InterPro" id="IPR029448">
    <property type="entry name" value="FANCD2"/>
</dbReference>
<dbReference type="PANTHER" id="PTHR32086:SF0">
    <property type="entry name" value="FANCONI ANEMIA GROUP D2 PROTEIN"/>
    <property type="match status" value="1"/>
</dbReference>
<sequence>MRDYLHKAVLTHTAKPNGLPMLPVIVSGTGQAALLARPKKPRQSRDIESCIPVLNIPQKLFDKLAARIRLDVAPLQKHSLQSLAVEAFTYLSKFAERAPSASIAILLHRLLSKIIDLTPNPKELSCRSGVLAEKVLETEWNDMKSVKVGMIIISYMVAIEPYLLILNNVIYLLGQQISRSSKNPIELISDYVSTVLPAIERRDDDVLSNYPFLNKDTYVVYYKVLFCIVVFLGCMLLALSIELVSVLNQFQEKDYNHDAAIAHITEIVTCWQSLTTSVKGNDKRSLLSVVLKYGRLFVDRFTKSIMPYLGGHFKTHRDSVLSILKSFQYATRTLQIICGHAKITKDTSLALHVPQTKKAMETVIFQVKAMLTDNNCPPDAFYFGALYFPSCFWLGYNTRQNNLGCRI</sequence>
<comment type="similarity">
    <text evidence="5">Belongs to the Fanconi anemia protein FANCD2 family.</text>
</comment>
<gene>
    <name evidence="7" type="ORF">BC938DRAFT_483731</name>
</gene>
<dbReference type="GO" id="GO:0031573">
    <property type="term" value="P:mitotic intra-S DNA damage checkpoint signaling"/>
    <property type="evidence" value="ECO:0007669"/>
    <property type="project" value="TreeGrafter"/>
</dbReference>
<name>A0A433QBD8_9FUNG</name>
<dbReference type="GO" id="GO:0007129">
    <property type="term" value="P:homologous chromosome pairing at meiosis"/>
    <property type="evidence" value="ECO:0007669"/>
    <property type="project" value="TreeGrafter"/>
</dbReference>
<feature type="transmembrane region" description="Helical" evidence="6">
    <location>
        <begin position="220"/>
        <end position="244"/>
    </location>
</feature>
<keyword evidence="8" id="KW-1185">Reference proteome</keyword>
<evidence type="ECO:0000256" key="4">
    <source>
        <dbReference type="ARBA" id="ARBA00023242"/>
    </source>
</evidence>
<evidence type="ECO:0000256" key="1">
    <source>
        <dbReference type="ARBA" id="ARBA00004123"/>
    </source>
</evidence>
<evidence type="ECO:0000256" key="2">
    <source>
        <dbReference type="ARBA" id="ARBA00022499"/>
    </source>
</evidence>
<keyword evidence="6" id="KW-1133">Transmembrane helix</keyword>